<keyword evidence="4" id="KW-0964">Secreted</keyword>
<keyword evidence="7" id="KW-0998">Cell outer membrane</keyword>
<name>A0ABQ9XI57_9EUKA</name>
<evidence type="ECO:0000256" key="3">
    <source>
        <dbReference type="ARBA" id="ARBA00004613"/>
    </source>
</evidence>
<dbReference type="InterPro" id="IPR011050">
    <property type="entry name" value="Pectin_lyase_fold/virulence"/>
</dbReference>
<dbReference type="Proteomes" id="UP001281761">
    <property type="component" value="Unassembled WGS sequence"/>
</dbReference>
<evidence type="ECO:0000256" key="7">
    <source>
        <dbReference type="ARBA" id="ARBA00023237"/>
    </source>
</evidence>
<keyword evidence="6" id="KW-0472">Membrane</keyword>
<comment type="caution">
    <text evidence="8">The sequence shown here is derived from an EMBL/GenBank/DDBJ whole genome shotgun (WGS) entry which is preliminary data.</text>
</comment>
<dbReference type="EMBL" id="JARBJD010000119">
    <property type="protein sequence ID" value="KAK2951394.1"/>
    <property type="molecule type" value="Genomic_DNA"/>
</dbReference>
<evidence type="ECO:0000256" key="2">
    <source>
        <dbReference type="ARBA" id="ARBA00004442"/>
    </source>
</evidence>
<evidence type="ECO:0000313" key="9">
    <source>
        <dbReference type="Proteomes" id="UP001281761"/>
    </source>
</evidence>
<evidence type="ECO:0000256" key="1">
    <source>
        <dbReference type="ARBA" id="ARBA00004196"/>
    </source>
</evidence>
<evidence type="ECO:0000256" key="5">
    <source>
        <dbReference type="ARBA" id="ARBA00022729"/>
    </source>
</evidence>
<evidence type="ECO:0000313" key="8">
    <source>
        <dbReference type="EMBL" id="KAK2951394.1"/>
    </source>
</evidence>
<keyword evidence="5" id="KW-0732">Signal</keyword>
<dbReference type="NCBIfam" id="TIGR01376">
    <property type="entry name" value="POMP_repeat"/>
    <property type="match status" value="1"/>
</dbReference>
<evidence type="ECO:0000256" key="6">
    <source>
        <dbReference type="ARBA" id="ARBA00023136"/>
    </source>
</evidence>
<comment type="subcellular location">
    <subcellularLocation>
        <location evidence="1">Cell envelope</location>
    </subcellularLocation>
    <subcellularLocation>
        <location evidence="2">Cell outer membrane</location>
    </subcellularLocation>
    <subcellularLocation>
        <location evidence="3">Secreted</location>
    </subcellularLocation>
</comment>
<gene>
    <name evidence="8" type="ORF">BLNAU_13674</name>
</gene>
<sequence length="1717" mass="183069">MSISHISLDCGWRGTSVGRISSSRLTIDNCPIISNPESSPFVMNNGWDDFGSSIFFVDCTHESIDKSSLLALVSLTPSHTTHTRHTDSAQEVSSTLVSCSDLSLCDTHLVFGSGPLVEFSSSTEQDTGLWKNLETVLIGSRLVNMTSGVLKGSGNGVLEGWRGCQKILDSCVTQSTNHLSGTACIDMNLGGSLLCSNTSFSHCHSSLEPSSTYPDFSLQHRTGTAKYSYGRTHTEDIAFRRCTFLSITSESSGGGIRTYVSPAQLTVSESSFSKCSARDGGAIEANQVTDDASLTISTSLFVDCTALEDGGALHLYFSLACTITDVVFCDNSATNRGGGIHMYRPDGIWMTNCAIEKCVAGPSAGSGGGMYISLNNSLTLDFILFRECSAQKGNDIYFINVNSISQLSQNITNCDSTSERPNVYDYSSPDSTLIPAVPDTSTSSLVKIESTPSVDQTSSTIQMKVSNIVDGKMLVLVDNTNNHEPPNVDSPPTIARLLTFDFTWSTESAPLEVLFGEWGELQYQSKYCVIGSWIAKTHLSTSSIVLTTPNPPRIVQIICSLGSGTNHCWLQLKGRSLPIGKYTVTLNNPDLSFSVEFDGTTGENTLNMFSSRHSERLFGTGSKLSFSTTYEVSKIIFESSPDSVILDPRALSFTTPATQLRLISVGPVSFKSESTKDIVLIPLIGGSLSKGEYVLTLLSSLSESVSLPVTFSTSNSGTVQVLVYSKDVSEIKLKYGTTYVIEEMMIGTTKCLFETAFSIQVPAEPKRIEKGKVTQNTAKDEATLRLKGRVLTAGSYKLKLDSVSRELTSEASLSDDGELLFKVPISTSPTSILAFGETYTISSLKIGDESVVVNSDVTFTVPNPPIVKTAHVHPNSINTTMRLGLTGTSLKLDGFYTVTLSPPFSLDILFNSSETVSSAELLLGRAGCLQHNTEYTIVSITRVEVELDVLLTEGTVSFTTPTLPVPLVLHVNGKEGEDDGLCGESDDACATIDFAWSIVIALNAKTATLAIVNSSEQTQPIVVSSGMSILFRNGGNLEPTLTIPSSASMGDKSGMVVVDSAGFEVDDVTVKIESTDPSFVFLYAFESTIILQEGSLLGEPLPTLASNSESEEVCSWESGVIRLDSSVTTLNRMTFSSLSQGAIHMKKGSLSIESSSFLNNSPNLVAFPSARRNIACSEGGTITIGSLSGGDGTEDPPQFWISTTDCTLSGDGARPDSLLFVPTLSSSGSSSVLNKEKGEFDVEISGKMLFPCGLSLDVYEIDENGNEGQPLRIPLTPSTTTVFSETLIKLSIKLSSLSSFPESKEWRGRLSYASSQSTPTSFAINPNTLDQIQVSLSPSGSSDPSQCLSNGIPCLTVHVGWTAAMQIRTGEEKVKLTLRNTVRVGESICVASDVMVLTGETPTSTLSVDDGISSSVGSKNGVFIISGGLVELVSLRLSLPTSSQTTSSGSFFVVCGTGSFVSETVRVVGQSTSPVQMGLVGLSEGLISLLQTEMDGVSFGENVVPVWGEDRKGKLAMELTECVVRDATTKNAALVHFSSILPHSSISLSDCSFYQTSRIQQTSTTSPASLLFLDTANPSTSLTGCVFERSGTMNEAGTSTGPALSIHTSSSPSTLRLSNCLFIAKFSSASATAPLLTVNTEGITTIVLQKCWIEIPSSSALWTPRSSGIAVLEWPQRVPFSASKSVGVQVVYKRSLPVIVRRQAVMSGCQLAITKES</sequence>
<dbReference type="SUPFAM" id="SSF51126">
    <property type="entry name" value="Pectin lyase-like"/>
    <property type="match status" value="1"/>
</dbReference>
<protein>
    <submittedName>
        <fullName evidence="8">Uncharacterized protein</fullName>
    </submittedName>
</protein>
<dbReference type="Pfam" id="PF02415">
    <property type="entry name" value="Chlam_PMP"/>
    <property type="match status" value="1"/>
</dbReference>
<organism evidence="8 9">
    <name type="scientific">Blattamonas nauphoetae</name>
    <dbReference type="NCBI Taxonomy" id="2049346"/>
    <lineage>
        <taxon>Eukaryota</taxon>
        <taxon>Metamonada</taxon>
        <taxon>Preaxostyla</taxon>
        <taxon>Oxymonadida</taxon>
        <taxon>Blattamonas</taxon>
    </lineage>
</organism>
<evidence type="ECO:0000256" key="4">
    <source>
        <dbReference type="ARBA" id="ARBA00022525"/>
    </source>
</evidence>
<reference evidence="8 9" key="1">
    <citation type="journal article" date="2022" name="bioRxiv">
        <title>Genomics of Preaxostyla Flagellates Illuminates Evolutionary Transitions and the Path Towards Mitochondrial Loss.</title>
        <authorList>
            <person name="Novak L.V.F."/>
            <person name="Treitli S.C."/>
            <person name="Pyrih J."/>
            <person name="Halakuc P."/>
            <person name="Pipaliya S.V."/>
            <person name="Vacek V."/>
            <person name="Brzon O."/>
            <person name="Soukal P."/>
            <person name="Eme L."/>
            <person name="Dacks J.B."/>
            <person name="Karnkowska A."/>
            <person name="Elias M."/>
            <person name="Hampl V."/>
        </authorList>
    </citation>
    <scope>NUCLEOTIDE SEQUENCE [LARGE SCALE GENOMIC DNA]</scope>
    <source>
        <strain evidence="8">NAU3</strain>
        <tissue evidence="8">Gut</tissue>
    </source>
</reference>
<accession>A0ABQ9XI57</accession>
<proteinExistence type="predicted"/>
<keyword evidence="9" id="KW-1185">Reference proteome</keyword>
<dbReference type="InterPro" id="IPR003368">
    <property type="entry name" value="POMP_repeat"/>
</dbReference>